<dbReference type="Proteomes" id="UP000266178">
    <property type="component" value="Unassembled WGS sequence"/>
</dbReference>
<accession>A0A399FC28</accession>
<evidence type="ECO:0000313" key="2">
    <source>
        <dbReference type="Proteomes" id="UP000266178"/>
    </source>
</evidence>
<dbReference type="InterPro" id="IPR021857">
    <property type="entry name" value="DUF3467"/>
</dbReference>
<dbReference type="AlphaFoldDB" id="A0A399FC28"/>
<organism evidence="1 2">
    <name type="scientific">Meiothermus granaticius NBRC 107808</name>
    <dbReference type="NCBI Taxonomy" id="1227551"/>
    <lineage>
        <taxon>Bacteria</taxon>
        <taxon>Thermotogati</taxon>
        <taxon>Deinococcota</taxon>
        <taxon>Deinococci</taxon>
        <taxon>Thermales</taxon>
        <taxon>Thermaceae</taxon>
        <taxon>Meiothermus</taxon>
    </lineage>
</organism>
<comment type="caution">
    <text evidence="1">The sequence shown here is derived from an EMBL/GenBank/DDBJ whole genome shotgun (WGS) entry which is preliminary data.</text>
</comment>
<dbReference type="EMBL" id="QWLB01000003">
    <property type="protein sequence ID" value="RIH93778.1"/>
    <property type="molecule type" value="Genomic_DNA"/>
</dbReference>
<gene>
    <name evidence="1" type="ORF">Mgrana_00361</name>
</gene>
<protein>
    <recommendedName>
        <fullName evidence="3">DUF3467 domain-containing protein</fullName>
    </recommendedName>
</protein>
<name>A0A399FC28_9DEIN</name>
<reference evidence="1 2" key="1">
    <citation type="submission" date="2018-08" db="EMBL/GenBank/DDBJ databases">
        <title>Meiothermus granaticius genome AF-68 sequencing project.</title>
        <authorList>
            <person name="Da Costa M.S."/>
            <person name="Albuquerque L."/>
            <person name="Raposo P."/>
            <person name="Froufe H.J.C."/>
            <person name="Barroso C.S."/>
            <person name="Egas C."/>
        </authorList>
    </citation>
    <scope>NUCLEOTIDE SEQUENCE [LARGE SCALE GENOMIC DNA]</scope>
    <source>
        <strain evidence="1 2">AF-68</strain>
    </source>
</reference>
<sequence length="98" mass="10865">MNDAQPTMPELRIDIDRETAGGQYANFAVFSHQKNEFYLDFALLQPQTDPNVVGALVVARIITSPQHAKALLHSLAENISRYEQTFGPIPEAVDPSRA</sequence>
<evidence type="ECO:0008006" key="3">
    <source>
        <dbReference type="Google" id="ProtNLM"/>
    </source>
</evidence>
<evidence type="ECO:0000313" key="1">
    <source>
        <dbReference type="EMBL" id="RIH93778.1"/>
    </source>
</evidence>
<dbReference type="Pfam" id="PF11950">
    <property type="entry name" value="DUF3467"/>
    <property type="match status" value="1"/>
</dbReference>
<keyword evidence="2" id="KW-1185">Reference proteome</keyword>
<proteinExistence type="predicted"/>